<keyword evidence="2" id="KW-1185">Reference proteome</keyword>
<dbReference type="InterPro" id="IPR013083">
    <property type="entry name" value="Znf_RING/FYVE/PHD"/>
</dbReference>
<reference evidence="1" key="1">
    <citation type="submission" date="2025-08" db="UniProtKB">
        <authorList>
            <consortium name="Ensembl"/>
        </authorList>
    </citation>
    <scope>IDENTIFICATION</scope>
</reference>
<dbReference type="PANTHER" id="PTHR14134:SF2">
    <property type="entry name" value="E3 UBIQUITIN-PROTEIN LIGASE RAD18"/>
    <property type="match status" value="1"/>
</dbReference>
<organism evidence="1 2">
    <name type="scientific">Seriola lalandi dorsalis</name>
    <dbReference type="NCBI Taxonomy" id="1841481"/>
    <lineage>
        <taxon>Eukaryota</taxon>
        <taxon>Metazoa</taxon>
        <taxon>Chordata</taxon>
        <taxon>Craniata</taxon>
        <taxon>Vertebrata</taxon>
        <taxon>Euteleostomi</taxon>
        <taxon>Actinopterygii</taxon>
        <taxon>Neopterygii</taxon>
        <taxon>Teleostei</taxon>
        <taxon>Neoteleostei</taxon>
        <taxon>Acanthomorphata</taxon>
        <taxon>Carangaria</taxon>
        <taxon>Carangiformes</taxon>
        <taxon>Carangidae</taxon>
        <taxon>Seriola</taxon>
    </lineage>
</organism>
<dbReference type="GO" id="GO:0097505">
    <property type="term" value="C:Rad6-Rad18 complex"/>
    <property type="evidence" value="ECO:0007669"/>
    <property type="project" value="TreeGrafter"/>
</dbReference>
<reference evidence="1" key="2">
    <citation type="submission" date="2025-09" db="UniProtKB">
        <authorList>
            <consortium name="Ensembl"/>
        </authorList>
    </citation>
    <scope>IDENTIFICATION</scope>
</reference>
<proteinExistence type="predicted"/>
<dbReference type="Ensembl" id="ENSSLDT00000027260.1">
    <property type="protein sequence ID" value="ENSSLDP00000026445.1"/>
    <property type="gene ID" value="ENSSLDG00000020569.1"/>
</dbReference>
<evidence type="ECO:0000313" key="1">
    <source>
        <dbReference type="Ensembl" id="ENSSLDP00000026445.1"/>
    </source>
</evidence>
<dbReference type="GO" id="GO:0006301">
    <property type="term" value="P:DNA damage tolerance"/>
    <property type="evidence" value="ECO:0007669"/>
    <property type="project" value="InterPro"/>
</dbReference>
<dbReference type="Gene3D" id="3.30.40.10">
    <property type="entry name" value="Zinc/RING finger domain, C3HC4 (zinc finger)"/>
    <property type="match status" value="1"/>
</dbReference>
<dbReference type="GO" id="GO:0061630">
    <property type="term" value="F:ubiquitin protein ligase activity"/>
    <property type="evidence" value="ECO:0007669"/>
    <property type="project" value="InterPro"/>
</dbReference>
<dbReference type="AlphaFoldDB" id="A0A3B4Y6J3"/>
<sequence>MALQIEADLPPGLSGLKNVDALLRCPICFDFLNISMMTKCSHNCK</sequence>
<accession>A0A3B4Y6J3</accession>
<protein>
    <submittedName>
        <fullName evidence="1">Uncharacterized protein</fullName>
    </submittedName>
</protein>
<dbReference type="InterPro" id="IPR039577">
    <property type="entry name" value="Rad18"/>
</dbReference>
<evidence type="ECO:0000313" key="2">
    <source>
        <dbReference type="Proteomes" id="UP000261360"/>
    </source>
</evidence>
<dbReference type="SUPFAM" id="SSF57850">
    <property type="entry name" value="RING/U-box"/>
    <property type="match status" value="1"/>
</dbReference>
<dbReference type="Proteomes" id="UP000261360">
    <property type="component" value="Unplaced"/>
</dbReference>
<dbReference type="GeneTree" id="ENSGT01030000235965"/>
<dbReference type="GO" id="GO:0006513">
    <property type="term" value="P:protein monoubiquitination"/>
    <property type="evidence" value="ECO:0007669"/>
    <property type="project" value="InterPro"/>
</dbReference>
<dbReference type="GO" id="GO:0005634">
    <property type="term" value="C:nucleus"/>
    <property type="evidence" value="ECO:0007669"/>
    <property type="project" value="TreeGrafter"/>
</dbReference>
<dbReference type="STRING" id="1841481.ENSSLDP00000026445"/>
<dbReference type="PANTHER" id="PTHR14134">
    <property type="entry name" value="E3 UBIQUITIN-PROTEIN LIGASE RAD18"/>
    <property type="match status" value="1"/>
</dbReference>
<dbReference type="GO" id="GO:0003697">
    <property type="term" value="F:single-stranded DNA binding"/>
    <property type="evidence" value="ECO:0007669"/>
    <property type="project" value="InterPro"/>
</dbReference>
<name>A0A3B4Y6J3_SERLL</name>